<evidence type="ECO:0000256" key="6">
    <source>
        <dbReference type="ARBA" id="ARBA00022786"/>
    </source>
</evidence>
<feature type="region of interest" description="Disordered" evidence="9">
    <location>
        <begin position="96"/>
        <end position="121"/>
    </location>
</feature>
<dbReference type="InterPro" id="IPR001841">
    <property type="entry name" value="Znf_RING"/>
</dbReference>
<feature type="compositionally biased region" description="Polar residues" evidence="9">
    <location>
        <begin position="104"/>
        <end position="119"/>
    </location>
</feature>
<keyword evidence="5 8" id="KW-0863">Zinc-finger</keyword>
<dbReference type="Pfam" id="PF13639">
    <property type="entry name" value="zf-RING_2"/>
    <property type="match status" value="1"/>
</dbReference>
<feature type="compositionally biased region" description="Basic and acidic residues" evidence="9">
    <location>
        <begin position="163"/>
        <end position="199"/>
    </location>
</feature>
<feature type="region of interest" description="Disordered" evidence="9">
    <location>
        <begin position="337"/>
        <end position="491"/>
    </location>
</feature>
<feature type="region of interest" description="Disordered" evidence="9">
    <location>
        <begin position="146"/>
        <end position="266"/>
    </location>
</feature>
<evidence type="ECO:0000313" key="11">
    <source>
        <dbReference type="EnsemblPlants" id="AET6Gv20315000.2"/>
    </source>
</evidence>
<sequence length="658" mass="73755">IPAPPLPRRRHGRRRRRGGIEAARAPSPSARSVRFRVFCDRNAPPLFYFLLILANRGHRTTRHLRSFSSRYLAISGYMEEYLNRSKAAIGFLRRGSGINRSPEETTSQNTDVPGSTSRVNPMKTRLADNQERPRYLHGSYKYASSNVMSGSSSKFPKNFPLRKFGEEKRRQTKLEGADVAESSRRKSDAGCLDGSKKTIVENQSSDAPQTETEGLTAKDDELIAPDPEVSHSAGSSGMHAHTAESLVRSASLSSKTHRQKDKELNLGTARYSCSSSFSNQPSIPRIPIAGAKPSYSLVSGEQRRGPRGLKNLGCTSVSDVLPSGCWSDSVRTRSFDAMRKRTSDGESSSRSRVISDPSSLGHSHTIYPSISGPRIRTTEESVRQQTLRSRSRNIQDSAVSVRTRRTSPRDTRFRMSEEREDALLHLNESTARNQQSVGADFSVEEDSSESSIRPVSVELPHAIYSSTRQGSSTRTARRTSSSRFEQSPPQTFRSLARERGGHRRINMEGIAEVLLVLERIEQEAGLTYEQLRVLETNLLLGAFASHDQHSDMRMDIDNMSYEELLALEERIGYVSTALSEEQFAKCIRRRLYRPVAAKGNRSVIDDIKCSICQEEFVKGEEVGRLRCEHQYHVCCIRQWLLQKNWCPVCKAPALPSLN</sequence>
<reference evidence="11" key="5">
    <citation type="journal article" date="2021" name="G3 (Bethesda)">
        <title>Aegilops tauschii genome assembly Aet v5.0 features greater sequence contiguity and improved annotation.</title>
        <authorList>
            <person name="Wang L."/>
            <person name="Zhu T."/>
            <person name="Rodriguez J.C."/>
            <person name="Deal K.R."/>
            <person name="Dubcovsky J."/>
            <person name="McGuire P.E."/>
            <person name="Lux T."/>
            <person name="Spannagl M."/>
            <person name="Mayer K.F.X."/>
            <person name="Baldrich P."/>
            <person name="Meyers B.C."/>
            <person name="Huo N."/>
            <person name="Gu Y.Q."/>
            <person name="Zhou H."/>
            <person name="Devos K.M."/>
            <person name="Bennetzen J.L."/>
            <person name="Unver T."/>
            <person name="Budak H."/>
            <person name="Gulick P.J."/>
            <person name="Galiba G."/>
            <person name="Kalapos B."/>
            <person name="Nelson D.R."/>
            <person name="Li P."/>
            <person name="You F.M."/>
            <person name="Luo M.C."/>
            <person name="Dvorak J."/>
        </authorList>
    </citation>
    <scope>NUCLEOTIDE SEQUENCE [LARGE SCALE GENOMIC DNA]</scope>
    <source>
        <strain evidence="11">cv. AL8/78</strain>
    </source>
</reference>
<feature type="domain" description="RING-type" evidence="10">
    <location>
        <begin position="609"/>
        <end position="650"/>
    </location>
</feature>
<feature type="compositionally biased region" description="Low complexity" evidence="9">
    <location>
        <begin position="465"/>
        <end position="483"/>
    </location>
</feature>
<reference evidence="12" key="1">
    <citation type="journal article" date="2014" name="Science">
        <title>Ancient hybridizations among the ancestral genomes of bread wheat.</title>
        <authorList>
            <consortium name="International Wheat Genome Sequencing Consortium,"/>
            <person name="Marcussen T."/>
            <person name="Sandve S.R."/>
            <person name="Heier L."/>
            <person name="Spannagl M."/>
            <person name="Pfeifer M."/>
            <person name="Jakobsen K.S."/>
            <person name="Wulff B.B."/>
            <person name="Steuernagel B."/>
            <person name="Mayer K.F."/>
            <person name="Olsen O.A."/>
        </authorList>
    </citation>
    <scope>NUCLEOTIDE SEQUENCE [LARGE SCALE GENOMIC DNA]</scope>
    <source>
        <strain evidence="12">cv. AL8/78</strain>
    </source>
</reference>
<reference evidence="12" key="2">
    <citation type="journal article" date="2017" name="Nat. Plants">
        <title>The Aegilops tauschii genome reveals multiple impacts of transposons.</title>
        <authorList>
            <person name="Zhao G."/>
            <person name="Zou C."/>
            <person name="Li K."/>
            <person name="Wang K."/>
            <person name="Li T."/>
            <person name="Gao L."/>
            <person name="Zhang X."/>
            <person name="Wang H."/>
            <person name="Yang Z."/>
            <person name="Liu X."/>
            <person name="Jiang W."/>
            <person name="Mao L."/>
            <person name="Kong X."/>
            <person name="Jiao Y."/>
            <person name="Jia J."/>
        </authorList>
    </citation>
    <scope>NUCLEOTIDE SEQUENCE [LARGE SCALE GENOMIC DNA]</scope>
    <source>
        <strain evidence="12">cv. AL8/78</strain>
    </source>
</reference>
<dbReference type="SUPFAM" id="SSF57850">
    <property type="entry name" value="RING/U-box"/>
    <property type="match status" value="1"/>
</dbReference>
<dbReference type="PANTHER" id="PTHR22937">
    <property type="entry name" value="E3 UBIQUITIN-PROTEIN LIGASE RNF165"/>
    <property type="match status" value="1"/>
</dbReference>
<comment type="catalytic activity">
    <reaction evidence="1">
        <text>S-ubiquitinyl-[E2 ubiquitin-conjugating enzyme]-L-cysteine + [acceptor protein]-L-lysine = [E2 ubiquitin-conjugating enzyme]-L-cysteine + N(6)-ubiquitinyl-[acceptor protein]-L-lysine.</text>
        <dbReference type="EC" id="2.3.2.27"/>
    </reaction>
</comment>
<dbReference type="Proteomes" id="UP000015105">
    <property type="component" value="Chromosome 6D"/>
</dbReference>
<feature type="compositionally biased region" description="Polar residues" evidence="9">
    <location>
        <begin position="383"/>
        <end position="400"/>
    </location>
</feature>
<dbReference type="GO" id="GO:0061630">
    <property type="term" value="F:ubiquitin protein ligase activity"/>
    <property type="evidence" value="ECO:0007669"/>
    <property type="project" value="UniProtKB-EC"/>
</dbReference>
<dbReference type="AlphaFoldDB" id="A0A453NBZ1"/>
<keyword evidence="4" id="KW-0479">Metal-binding</keyword>
<feature type="compositionally biased region" description="Low complexity" evidence="9">
    <location>
        <begin position="350"/>
        <end position="359"/>
    </location>
</feature>
<organism evidence="11 12">
    <name type="scientific">Aegilops tauschii subsp. strangulata</name>
    <name type="common">Goatgrass</name>
    <dbReference type="NCBI Taxonomy" id="200361"/>
    <lineage>
        <taxon>Eukaryota</taxon>
        <taxon>Viridiplantae</taxon>
        <taxon>Streptophyta</taxon>
        <taxon>Embryophyta</taxon>
        <taxon>Tracheophyta</taxon>
        <taxon>Spermatophyta</taxon>
        <taxon>Magnoliopsida</taxon>
        <taxon>Liliopsida</taxon>
        <taxon>Poales</taxon>
        <taxon>Poaceae</taxon>
        <taxon>BOP clade</taxon>
        <taxon>Pooideae</taxon>
        <taxon>Triticodae</taxon>
        <taxon>Triticeae</taxon>
        <taxon>Triticinae</taxon>
        <taxon>Aegilops</taxon>
    </lineage>
</organism>
<dbReference type="InterPro" id="IPR045191">
    <property type="entry name" value="MBR1/2-like"/>
</dbReference>
<evidence type="ECO:0000256" key="7">
    <source>
        <dbReference type="ARBA" id="ARBA00022833"/>
    </source>
</evidence>
<dbReference type="EnsemblPlants" id="AET6Gv20315000.2">
    <property type="protein sequence ID" value="AET6Gv20315000.2"/>
    <property type="gene ID" value="AET6Gv20315000"/>
</dbReference>
<feature type="compositionally biased region" description="Basic residues" evidence="9">
    <location>
        <begin position="7"/>
        <end position="17"/>
    </location>
</feature>
<feature type="compositionally biased region" description="Polar residues" evidence="9">
    <location>
        <begin position="146"/>
        <end position="155"/>
    </location>
</feature>
<evidence type="ECO:0000256" key="2">
    <source>
        <dbReference type="ARBA" id="ARBA00012483"/>
    </source>
</evidence>
<dbReference type="PANTHER" id="PTHR22937:SF136">
    <property type="entry name" value="RING-TYPE E3 UBIQUITIN TRANSFERASE"/>
    <property type="match status" value="1"/>
</dbReference>
<dbReference type="InterPro" id="IPR013083">
    <property type="entry name" value="Znf_RING/FYVE/PHD"/>
</dbReference>
<evidence type="ECO:0000256" key="5">
    <source>
        <dbReference type="ARBA" id="ARBA00022771"/>
    </source>
</evidence>
<dbReference type="Gramene" id="AET6Gv20315000.2">
    <property type="protein sequence ID" value="AET6Gv20315000.2"/>
    <property type="gene ID" value="AET6Gv20315000"/>
</dbReference>
<evidence type="ECO:0000313" key="12">
    <source>
        <dbReference type="Proteomes" id="UP000015105"/>
    </source>
</evidence>
<reference evidence="11" key="3">
    <citation type="journal article" date="2017" name="Nature">
        <title>Genome sequence of the progenitor of the wheat D genome Aegilops tauschii.</title>
        <authorList>
            <person name="Luo M.C."/>
            <person name="Gu Y.Q."/>
            <person name="Puiu D."/>
            <person name="Wang H."/>
            <person name="Twardziok S.O."/>
            <person name="Deal K.R."/>
            <person name="Huo N."/>
            <person name="Zhu T."/>
            <person name="Wang L."/>
            <person name="Wang Y."/>
            <person name="McGuire P.E."/>
            <person name="Liu S."/>
            <person name="Long H."/>
            <person name="Ramasamy R.K."/>
            <person name="Rodriguez J.C."/>
            <person name="Van S.L."/>
            <person name="Yuan L."/>
            <person name="Wang Z."/>
            <person name="Xia Z."/>
            <person name="Xiao L."/>
            <person name="Anderson O.D."/>
            <person name="Ouyang S."/>
            <person name="Liang Y."/>
            <person name="Zimin A.V."/>
            <person name="Pertea G."/>
            <person name="Qi P."/>
            <person name="Bennetzen J.L."/>
            <person name="Dai X."/>
            <person name="Dawson M.W."/>
            <person name="Muller H.G."/>
            <person name="Kugler K."/>
            <person name="Rivarola-Duarte L."/>
            <person name="Spannagl M."/>
            <person name="Mayer K.F.X."/>
            <person name="Lu F.H."/>
            <person name="Bevan M.W."/>
            <person name="Leroy P."/>
            <person name="Li P."/>
            <person name="You F.M."/>
            <person name="Sun Q."/>
            <person name="Liu Z."/>
            <person name="Lyons E."/>
            <person name="Wicker T."/>
            <person name="Salzberg S.L."/>
            <person name="Devos K.M."/>
            <person name="Dvorak J."/>
        </authorList>
    </citation>
    <scope>NUCLEOTIDE SEQUENCE [LARGE SCALE GENOMIC DNA]</scope>
    <source>
        <strain evidence="11">cv. AL8/78</strain>
    </source>
</reference>
<keyword evidence="6" id="KW-0833">Ubl conjugation pathway</keyword>
<dbReference type="PROSITE" id="PS50089">
    <property type="entry name" value="ZF_RING_2"/>
    <property type="match status" value="1"/>
</dbReference>
<feature type="compositionally biased region" description="Basic and acidic residues" evidence="9">
    <location>
        <begin position="337"/>
        <end position="349"/>
    </location>
</feature>
<evidence type="ECO:0000256" key="1">
    <source>
        <dbReference type="ARBA" id="ARBA00000900"/>
    </source>
</evidence>
<feature type="compositionally biased region" description="Polar residues" evidence="9">
    <location>
        <begin position="427"/>
        <end position="437"/>
    </location>
</feature>
<dbReference type="SMART" id="SM00184">
    <property type="entry name" value="RING"/>
    <property type="match status" value="1"/>
</dbReference>
<reference evidence="11" key="4">
    <citation type="submission" date="2019-03" db="UniProtKB">
        <authorList>
            <consortium name="EnsemblPlants"/>
        </authorList>
    </citation>
    <scope>IDENTIFICATION</scope>
</reference>
<keyword evidence="3" id="KW-0808">Transferase</keyword>
<evidence type="ECO:0000259" key="10">
    <source>
        <dbReference type="PROSITE" id="PS50089"/>
    </source>
</evidence>
<feature type="region of interest" description="Disordered" evidence="9">
    <location>
        <begin position="1"/>
        <end position="26"/>
    </location>
</feature>
<evidence type="ECO:0000256" key="8">
    <source>
        <dbReference type="PROSITE-ProRule" id="PRU00175"/>
    </source>
</evidence>
<accession>A0A453NBZ1</accession>
<dbReference type="Gene3D" id="3.30.40.10">
    <property type="entry name" value="Zinc/RING finger domain, C3HC4 (zinc finger)"/>
    <property type="match status" value="1"/>
</dbReference>
<proteinExistence type="predicted"/>
<feature type="compositionally biased region" description="Low complexity" evidence="9">
    <location>
        <begin position="230"/>
        <end position="240"/>
    </location>
</feature>
<name>A0A453NBZ1_AEGTS</name>
<keyword evidence="12" id="KW-1185">Reference proteome</keyword>
<feature type="compositionally biased region" description="Basic and acidic residues" evidence="9">
    <location>
        <begin position="407"/>
        <end position="423"/>
    </location>
</feature>
<evidence type="ECO:0000256" key="4">
    <source>
        <dbReference type="ARBA" id="ARBA00022723"/>
    </source>
</evidence>
<dbReference type="STRING" id="200361.A0A453NBZ1"/>
<dbReference type="EC" id="2.3.2.27" evidence="2"/>
<protein>
    <recommendedName>
        <fullName evidence="2">RING-type E3 ubiquitin transferase</fullName>
        <ecNumber evidence="2">2.3.2.27</ecNumber>
    </recommendedName>
</protein>
<dbReference type="GO" id="GO:0008270">
    <property type="term" value="F:zinc ion binding"/>
    <property type="evidence" value="ECO:0007669"/>
    <property type="project" value="UniProtKB-KW"/>
</dbReference>
<evidence type="ECO:0000256" key="3">
    <source>
        <dbReference type="ARBA" id="ARBA00022679"/>
    </source>
</evidence>
<keyword evidence="7" id="KW-0862">Zinc</keyword>
<feature type="compositionally biased region" description="Polar residues" evidence="9">
    <location>
        <begin position="200"/>
        <end position="213"/>
    </location>
</feature>
<evidence type="ECO:0000256" key="9">
    <source>
        <dbReference type="SAM" id="MobiDB-lite"/>
    </source>
</evidence>